<name>A0ABW9KM74_9BACT</name>
<evidence type="ECO:0000313" key="1">
    <source>
        <dbReference type="EMBL" id="MFN2976895.1"/>
    </source>
</evidence>
<dbReference type="RefSeq" id="WP_263414924.1">
    <property type="nucleotide sequence ID" value="NZ_BAABBH010000001.1"/>
</dbReference>
<dbReference type="Proteomes" id="UP001634747">
    <property type="component" value="Unassembled WGS sequence"/>
</dbReference>
<sequence length="243" mass="28102">MDVAWMVGNCSRNDDWELRMSMRSFYRNYRGRGRAWIIGCPPAWIDRSRVRCILWPDPYQACKDANLIQKALRLVMEPELSDPFILCCDDYLVLRPTAPAEFELWHCGAIEDDACADATRWQLRLTETGRRLRKQKFPTWNFDGHIPYPMYKSWVREVLRFDFGADPGMCTFSAILNCSGREGKDLRSEPVRAWIGEEDLSPARIIELLETHRFACLSNKAAACSNVVAAIEEKFGAQAPWER</sequence>
<accession>A0ABW9KM74</accession>
<reference evidence="1 2" key="1">
    <citation type="submission" date="2024-12" db="EMBL/GenBank/DDBJ databases">
        <authorList>
            <person name="Lee Y."/>
        </authorList>
    </citation>
    <scope>NUCLEOTIDE SEQUENCE [LARGE SCALE GENOMIC DNA]</scope>
    <source>
        <strain evidence="1 2">03SUJ4</strain>
    </source>
</reference>
<organism evidence="1 2">
    <name type="scientific">Terriglobus aquaticus</name>
    <dbReference type="NCBI Taxonomy" id="940139"/>
    <lineage>
        <taxon>Bacteria</taxon>
        <taxon>Pseudomonadati</taxon>
        <taxon>Acidobacteriota</taxon>
        <taxon>Terriglobia</taxon>
        <taxon>Terriglobales</taxon>
        <taxon>Acidobacteriaceae</taxon>
        <taxon>Terriglobus</taxon>
    </lineage>
</organism>
<proteinExistence type="predicted"/>
<dbReference type="EMBL" id="JBJYXY010000001">
    <property type="protein sequence ID" value="MFN2976895.1"/>
    <property type="molecule type" value="Genomic_DNA"/>
</dbReference>
<keyword evidence="2" id="KW-1185">Reference proteome</keyword>
<gene>
    <name evidence="1" type="ORF">ACK2TP_14080</name>
</gene>
<comment type="caution">
    <text evidence="1">The sequence shown here is derived from an EMBL/GenBank/DDBJ whole genome shotgun (WGS) entry which is preliminary data.</text>
</comment>
<protein>
    <submittedName>
        <fullName evidence="1">Uncharacterized protein</fullName>
    </submittedName>
</protein>
<evidence type="ECO:0000313" key="2">
    <source>
        <dbReference type="Proteomes" id="UP001634747"/>
    </source>
</evidence>